<dbReference type="RefSeq" id="WP_208176749.1">
    <property type="nucleotide sequence ID" value="NZ_JAGETZ010000009.1"/>
</dbReference>
<evidence type="ECO:0000313" key="1">
    <source>
        <dbReference type="EMBL" id="MBO2011056.1"/>
    </source>
</evidence>
<protein>
    <submittedName>
        <fullName evidence="1">Uncharacterized protein</fullName>
    </submittedName>
</protein>
<gene>
    <name evidence="1" type="ORF">J4E00_18490</name>
</gene>
<name>A0ABS3QIJ3_9BACT</name>
<proteinExistence type="predicted"/>
<reference evidence="1 2" key="1">
    <citation type="submission" date="2021-03" db="EMBL/GenBank/DDBJ databases">
        <authorList>
            <person name="Kim M.K."/>
        </authorList>
    </citation>
    <scope>NUCLEOTIDE SEQUENCE [LARGE SCALE GENOMIC DNA]</scope>
    <source>
        <strain evidence="1 2">BT442</strain>
    </source>
</reference>
<dbReference type="EMBL" id="JAGETZ010000009">
    <property type="protein sequence ID" value="MBO2011056.1"/>
    <property type="molecule type" value="Genomic_DNA"/>
</dbReference>
<keyword evidence="2" id="KW-1185">Reference proteome</keyword>
<evidence type="ECO:0000313" key="2">
    <source>
        <dbReference type="Proteomes" id="UP000664369"/>
    </source>
</evidence>
<comment type="caution">
    <text evidence="1">The sequence shown here is derived from an EMBL/GenBank/DDBJ whole genome shotgun (WGS) entry which is preliminary data.</text>
</comment>
<accession>A0ABS3QIJ3</accession>
<organism evidence="1 2">
    <name type="scientific">Hymenobacter negativus</name>
    <dbReference type="NCBI Taxonomy" id="2795026"/>
    <lineage>
        <taxon>Bacteria</taxon>
        <taxon>Pseudomonadati</taxon>
        <taxon>Bacteroidota</taxon>
        <taxon>Cytophagia</taxon>
        <taxon>Cytophagales</taxon>
        <taxon>Hymenobacteraceae</taxon>
        <taxon>Hymenobacter</taxon>
    </lineage>
</organism>
<dbReference type="Proteomes" id="UP000664369">
    <property type="component" value="Unassembled WGS sequence"/>
</dbReference>
<sequence length="91" mass="10150">MGFNAVGVTFPNDLDEWGLLERAALPLDSVEIYHHDFGYTTIFRAAFYTILLAFAERLVARPGQAVEWYTAMHTALDKLRAKMADDAAAAQ</sequence>